<evidence type="ECO:0008006" key="5">
    <source>
        <dbReference type="Google" id="ProtNLM"/>
    </source>
</evidence>
<dbReference type="SMART" id="SM00248">
    <property type="entry name" value="ANK"/>
    <property type="match status" value="11"/>
</dbReference>
<evidence type="ECO:0000256" key="2">
    <source>
        <dbReference type="ARBA" id="ARBA00023043"/>
    </source>
</evidence>
<dbReference type="EMBL" id="JAOQAZ010000015">
    <property type="protein sequence ID" value="KAJ4258859.1"/>
    <property type="molecule type" value="Genomic_DNA"/>
</dbReference>
<reference evidence="3" key="1">
    <citation type="submission" date="2022-09" db="EMBL/GenBank/DDBJ databases">
        <title>Fusarium specimens isolated from Avocado Roots.</title>
        <authorList>
            <person name="Stajich J."/>
            <person name="Roper C."/>
            <person name="Heimlech-Rivalta G."/>
        </authorList>
    </citation>
    <scope>NUCLEOTIDE SEQUENCE</scope>
    <source>
        <strain evidence="3">CF00136</strain>
    </source>
</reference>
<dbReference type="PANTHER" id="PTHR24123">
    <property type="entry name" value="ANKYRIN REPEAT-CONTAINING"/>
    <property type="match status" value="1"/>
</dbReference>
<comment type="caution">
    <text evidence="3">The sequence shown here is derived from an EMBL/GenBank/DDBJ whole genome shotgun (WGS) entry which is preliminary data.</text>
</comment>
<dbReference type="SUPFAM" id="SSF48403">
    <property type="entry name" value="Ankyrin repeat"/>
    <property type="match status" value="3"/>
</dbReference>
<organism evidence="3 4">
    <name type="scientific">Fusarium torreyae</name>
    <dbReference type="NCBI Taxonomy" id="1237075"/>
    <lineage>
        <taxon>Eukaryota</taxon>
        <taxon>Fungi</taxon>
        <taxon>Dikarya</taxon>
        <taxon>Ascomycota</taxon>
        <taxon>Pezizomycotina</taxon>
        <taxon>Sordariomycetes</taxon>
        <taxon>Hypocreomycetidae</taxon>
        <taxon>Hypocreales</taxon>
        <taxon>Nectriaceae</taxon>
        <taxon>Fusarium</taxon>
    </lineage>
</organism>
<dbReference type="Proteomes" id="UP001152049">
    <property type="component" value="Unassembled WGS sequence"/>
</dbReference>
<evidence type="ECO:0000313" key="3">
    <source>
        <dbReference type="EMBL" id="KAJ4258859.1"/>
    </source>
</evidence>
<sequence length="1530" mass="169615">MANNRRVEWFLGRAGLHPPQRLSRLTEPTAQDFLPFEATNRDAARQLLIQQRTADPSYRAPEQQKRHIFRSKEQKTEACNTSHWKFTKHEVAKAFNALLSQQTLPPAGVAQALLLHTTLTSLDELWGHFHDPQLEKKMKRHSMSSAPTGFNSQDMSWLDKATSHDNFNYIHLLCQTQVSQAILDQSFGIALSKSSLQAMKLLLSFGAIASSYQGSINQHIRAHNLELVSLLLSAPTAMSLEAWKACLEQEVARAESGQVLSLSLLLLLLSNRPELVSDSLLLKTLRLQNFQATAVVLGYAYSNQVFFGIRHQACEMVSHISDDSQRLALLTLLSESGLVADNLVLREELVKDVLARQLPLVKLLVQAGVSVDVPPHNALQWVVSHLDFDMLELLRHGTFSSPPAQALNYLPETTSELDMIHFINLFGYMGLGGELLDTHLVRAAQKKQTRLVETLLRCGASVEFGQAAAIYAALTLADLEMLSILLQADCSPAILSTTIPVAIKISSRSTRMLVIRSLLEKGVESQSLGAPLQDLVSEDGDIDSELVKLLLEHQAPLDQSDVVEYRPVLMAAKRGDVAVLNMLCNAKPLGETLAAALPIAFNGIEAFGYDVALDMTTLLLKQGASGPTVHQTLLDAIATDVRLDIVRALLHHGADVNYSSGTAFLRAVEADNLTLLELLCSSSPPSLTSVDAALPKIIDMKHYNLATLELFLNGTSGVFPRPALGSICTLLKDHPQMTEIVQCLLKHRLDVDGEGGLMVSLAVREKDFDLLDAVLAHNPRISSLSNAFTDTLEIETRGIQLELMRRLLKKASPDKIGQSHALLGETKKALEGDMDGLWLLLGHKADVNFNGGAAVQAAASSEAGYPIILNMLLSSGATSATVEAAFDAASSSDTPSNVKIGIFGSLFAFNKSIPGEVVSRALVRAFEKHPEDEHLLELLLEHGASIGPQMLKSALDKSPSGLFHKLIGRVADMGTRNDIFRHLRTKDTFSVEDRVRAYEVLLKQGVAQSELSDALLEAVKDDPSHLEIPKLLLDFGAEVNHENSTALITALQLRNLEMVKLLSQYLVKGEHDETASLIFEHPYLRENPSIEPGTRVAIYKNVLKCNIDKKHLYNALCNTLEAKKSNISLVRLLLEHGADPNDEEGHCFHLAGRHRKDKYFIELSKRADLNVVLPTLLRRFDKDSQVAHLFYMCMDEQQAAVRDLSDQLMFQCIRKFQKTTITLSVLLDFGMSPGATTVYRIHKNWPEEEITLLIWTIISPLKIDNTVVLELLRRGQNARPDYTISTSKVSAIYLSLLDKSRTPVLEKLLELDSASVLDNTISGSTFSAMAIFSKKPKTEFSTLFEDDDEISPREASLFLGNLDAFKLLNKANIPDDGTLHLAALLALPDFVTWLLEKHEANYEEDNFGFMVPLALTCYSKPFPWCKVANEEKQWIVRLEETMQILIPKTMTGWRYRQKLPLHLALENGSAVTMAMLRALDVKSDAKKEKAYLYTDKTGKDYSLGQYLNTFVEISGKERSKLRKCLDDYGF</sequence>
<dbReference type="InterPro" id="IPR036770">
    <property type="entry name" value="Ankyrin_rpt-contain_sf"/>
</dbReference>
<evidence type="ECO:0000313" key="4">
    <source>
        <dbReference type="Proteomes" id="UP001152049"/>
    </source>
</evidence>
<keyword evidence="4" id="KW-1185">Reference proteome</keyword>
<dbReference type="InterPro" id="IPR002110">
    <property type="entry name" value="Ankyrin_rpt"/>
</dbReference>
<dbReference type="Gene3D" id="1.25.40.20">
    <property type="entry name" value="Ankyrin repeat-containing domain"/>
    <property type="match status" value="5"/>
</dbReference>
<proteinExistence type="predicted"/>
<dbReference type="InterPro" id="IPR051165">
    <property type="entry name" value="Multifunctional_ANK_Repeat"/>
</dbReference>
<dbReference type="PANTHER" id="PTHR24123:SF33">
    <property type="entry name" value="PROTEIN HOS4"/>
    <property type="match status" value="1"/>
</dbReference>
<accession>A0A9W8RWR7</accession>
<name>A0A9W8RWR7_9HYPO</name>
<protein>
    <recommendedName>
        <fullName evidence="5">Ankyrin repeat protein</fullName>
    </recommendedName>
</protein>
<evidence type="ECO:0000256" key="1">
    <source>
        <dbReference type="ARBA" id="ARBA00022737"/>
    </source>
</evidence>
<dbReference type="OrthoDB" id="3182339at2759"/>
<gene>
    <name evidence="3" type="ORF">NW762_007946</name>
</gene>
<keyword evidence="2" id="KW-0040">ANK repeat</keyword>
<keyword evidence="1" id="KW-0677">Repeat</keyword>